<dbReference type="AlphaFoldDB" id="A0A1G9W8A4"/>
<gene>
    <name evidence="1" type="ORF">SAMN05216244_3469</name>
</gene>
<evidence type="ECO:0000313" key="1">
    <source>
        <dbReference type="EMBL" id="SDM80774.1"/>
    </source>
</evidence>
<dbReference type="EMBL" id="FNHF01000005">
    <property type="protein sequence ID" value="SDM80774.1"/>
    <property type="molecule type" value="Genomic_DNA"/>
</dbReference>
<proteinExistence type="predicted"/>
<protein>
    <submittedName>
        <fullName evidence="1">Uncharacterized protein</fullName>
    </submittedName>
</protein>
<reference evidence="2" key="1">
    <citation type="submission" date="2016-10" db="EMBL/GenBank/DDBJ databases">
        <authorList>
            <person name="Varghese N."/>
            <person name="Submissions S."/>
        </authorList>
    </citation>
    <scope>NUCLEOTIDE SEQUENCE [LARGE SCALE GENOMIC DNA]</scope>
    <source>
        <strain evidence="2">CGMCC 1.6199</strain>
    </source>
</reference>
<sequence length="47" mass="5415">MSLFLFLPLEMRVGGNLSFSYVFLPDKFRTDKELFGNISGIFSGEMY</sequence>
<keyword evidence="2" id="KW-1185">Reference proteome</keyword>
<dbReference type="Proteomes" id="UP000182347">
    <property type="component" value="Unassembled WGS sequence"/>
</dbReference>
<organism evidence="1 2">
    <name type="scientific">Sediminibacillus halophilus</name>
    <dbReference type="NCBI Taxonomy" id="482461"/>
    <lineage>
        <taxon>Bacteria</taxon>
        <taxon>Bacillati</taxon>
        <taxon>Bacillota</taxon>
        <taxon>Bacilli</taxon>
        <taxon>Bacillales</taxon>
        <taxon>Bacillaceae</taxon>
        <taxon>Sediminibacillus</taxon>
    </lineage>
</organism>
<evidence type="ECO:0000313" key="2">
    <source>
        <dbReference type="Proteomes" id="UP000182347"/>
    </source>
</evidence>
<dbReference type="STRING" id="482461.SAMN05216244_3469"/>
<accession>A0A1G9W8A4</accession>
<name>A0A1G9W8A4_9BACI</name>